<dbReference type="InterPro" id="IPR000045">
    <property type="entry name" value="Prepilin_IV_endopep_pep"/>
</dbReference>
<evidence type="ECO:0000259" key="2">
    <source>
        <dbReference type="Pfam" id="PF01478"/>
    </source>
</evidence>
<keyword evidence="1" id="KW-0812">Transmembrane</keyword>
<protein>
    <submittedName>
        <fullName evidence="3">Unannotated protein</fullName>
    </submittedName>
</protein>
<dbReference type="GO" id="GO:0004190">
    <property type="term" value="F:aspartic-type endopeptidase activity"/>
    <property type="evidence" value="ECO:0007669"/>
    <property type="project" value="InterPro"/>
</dbReference>
<feature type="transmembrane region" description="Helical" evidence="1">
    <location>
        <begin position="43"/>
        <end position="67"/>
    </location>
</feature>
<keyword evidence="1" id="KW-0472">Membrane</keyword>
<feature type="transmembrane region" description="Helical" evidence="1">
    <location>
        <begin position="79"/>
        <end position="108"/>
    </location>
</feature>
<sequence length="135" mass="13898">MEKAVVIAVCLVACVTDLRWRRIPNWLNGLGLLFVLVGRVSSAGLLGAVAGVSWLLLALPLVVLSLLRPDGFGMGDAKLIGVVFAALGTYGLLALLIACAAGSLWGWLSGGLRASVSIPLAPFITAGAIAASFPW</sequence>
<organism evidence="3">
    <name type="scientific">freshwater metagenome</name>
    <dbReference type="NCBI Taxonomy" id="449393"/>
    <lineage>
        <taxon>unclassified sequences</taxon>
        <taxon>metagenomes</taxon>
        <taxon>ecological metagenomes</taxon>
    </lineage>
</organism>
<dbReference type="Gene3D" id="1.20.120.1220">
    <property type="match status" value="1"/>
</dbReference>
<dbReference type="EMBL" id="CAFBLU010000001">
    <property type="protein sequence ID" value="CAB4858367.1"/>
    <property type="molecule type" value="Genomic_DNA"/>
</dbReference>
<dbReference type="AlphaFoldDB" id="A0A6J7CJ14"/>
<feature type="transmembrane region" description="Helical" evidence="1">
    <location>
        <begin position="114"/>
        <end position="133"/>
    </location>
</feature>
<evidence type="ECO:0000256" key="1">
    <source>
        <dbReference type="SAM" id="Phobius"/>
    </source>
</evidence>
<keyword evidence="1" id="KW-1133">Transmembrane helix</keyword>
<name>A0A6J7CJ14_9ZZZZ</name>
<proteinExistence type="predicted"/>
<accession>A0A6J7CJ14</accession>
<gene>
    <name evidence="3" type="ORF">UFOPK3444_00029</name>
</gene>
<reference evidence="3" key="1">
    <citation type="submission" date="2020-05" db="EMBL/GenBank/DDBJ databases">
        <authorList>
            <person name="Chiriac C."/>
            <person name="Salcher M."/>
            <person name="Ghai R."/>
            <person name="Kavagutti S V."/>
        </authorList>
    </citation>
    <scope>NUCLEOTIDE SEQUENCE</scope>
</reference>
<dbReference type="GO" id="GO:0016020">
    <property type="term" value="C:membrane"/>
    <property type="evidence" value="ECO:0007669"/>
    <property type="project" value="InterPro"/>
</dbReference>
<evidence type="ECO:0000313" key="3">
    <source>
        <dbReference type="EMBL" id="CAB4858367.1"/>
    </source>
</evidence>
<dbReference type="Pfam" id="PF01478">
    <property type="entry name" value="Peptidase_A24"/>
    <property type="match status" value="1"/>
</dbReference>
<feature type="domain" description="Prepilin type IV endopeptidase peptidase" evidence="2">
    <location>
        <begin position="5"/>
        <end position="106"/>
    </location>
</feature>